<keyword evidence="6" id="KW-0677">Repeat</keyword>
<comment type="catalytic activity">
    <reaction evidence="1">
        <text>4 hydroquinone + O2 = 4 benzosemiquinone + 2 H2O</text>
        <dbReference type="Rhea" id="RHEA:11276"/>
        <dbReference type="ChEBI" id="CHEBI:15377"/>
        <dbReference type="ChEBI" id="CHEBI:15379"/>
        <dbReference type="ChEBI" id="CHEBI:17594"/>
        <dbReference type="ChEBI" id="CHEBI:17977"/>
        <dbReference type="EC" id="1.10.3.2"/>
    </reaction>
</comment>
<dbReference type="EMBL" id="MTKT01005376">
    <property type="protein sequence ID" value="OWM67679.1"/>
    <property type="molecule type" value="Genomic_DNA"/>
</dbReference>
<dbReference type="SUPFAM" id="SSF49503">
    <property type="entry name" value="Cupredoxins"/>
    <property type="match status" value="1"/>
</dbReference>
<keyword evidence="7" id="KW-0560">Oxidoreductase</keyword>
<gene>
    <name evidence="11" type="ORF">CDL15_Pgr019180</name>
</gene>
<dbReference type="CDD" id="cd13875">
    <property type="entry name" value="CuRO_2_LCC_plant"/>
    <property type="match status" value="1"/>
</dbReference>
<dbReference type="PANTHER" id="PTHR11709:SF410">
    <property type="entry name" value="LACCASE"/>
    <property type="match status" value="1"/>
</dbReference>
<dbReference type="Gene3D" id="2.60.40.420">
    <property type="entry name" value="Cupredoxins - blue copper proteins"/>
    <property type="match status" value="1"/>
</dbReference>
<comment type="subcellular location">
    <subcellularLocation>
        <location evidence="2">Secreted</location>
        <location evidence="2">Extracellular space</location>
        <location evidence="2">Apoplast</location>
    </subcellularLocation>
</comment>
<dbReference type="GO" id="GO:0046274">
    <property type="term" value="P:lignin catabolic process"/>
    <property type="evidence" value="ECO:0007669"/>
    <property type="project" value="UniProtKB-KW"/>
</dbReference>
<comment type="caution">
    <text evidence="11">The sequence shown here is derived from an EMBL/GenBank/DDBJ whole genome shotgun (WGS) entry which is preliminary data.</text>
</comment>
<dbReference type="GO" id="GO:0048046">
    <property type="term" value="C:apoplast"/>
    <property type="evidence" value="ECO:0007669"/>
    <property type="project" value="UniProtKB-SubCell"/>
</dbReference>
<evidence type="ECO:0000256" key="4">
    <source>
        <dbReference type="ARBA" id="ARBA00022523"/>
    </source>
</evidence>
<reference evidence="12" key="1">
    <citation type="journal article" date="2017" name="Plant J.">
        <title>The pomegranate (Punica granatum L.) genome and the genomics of punicalagin biosynthesis.</title>
        <authorList>
            <person name="Qin G."/>
            <person name="Xu C."/>
            <person name="Ming R."/>
            <person name="Tang H."/>
            <person name="Guyot R."/>
            <person name="Kramer E.M."/>
            <person name="Hu Y."/>
            <person name="Yi X."/>
            <person name="Qi Y."/>
            <person name="Xu X."/>
            <person name="Gao Z."/>
            <person name="Pan H."/>
            <person name="Jian J."/>
            <person name="Tian Y."/>
            <person name="Yue Z."/>
            <person name="Xu Y."/>
        </authorList>
    </citation>
    <scope>NUCLEOTIDE SEQUENCE [LARGE SCALE GENOMIC DNA]</scope>
    <source>
        <strain evidence="12">cv. Dabenzi</strain>
    </source>
</reference>
<dbReference type="InterPro" id="IPR008972">
    <property type="entry name" value="Cupredoxin"/>
</dbReference>
<feature type="domain" description="Plastocyanin-like" evidence="10">
    <location>
        <begin position="21"/>
        <end position="122"/>
    </location>
</feature>
<sequence length="122" mass="13457">MDPRTSHGAQFLPTLVLHMSAGSWFNVDVMEMIDEALADGSLPALSDAYTINGQPGDLHQCSRDSTYRMSVESEKTYLLRIINATMNEEMFFGIANHNITVVGVDAAYVDPINVEYIMITPG</sequence>
<proteinExistence type="predicted"/>
<name>A0A218W582_PUNGR</name>
<evidence type="ECO:0000256" key="6">
    <source>
        <dbReference type="ARBA" id="ARBA00022737"/>
    </source>
</evidence>
<evidence type="ECO:0000313" key="12">
    <source>
        <dbReference type="Proteomes" id="UP000197138"/>
    </source>
</evidence>
<evidence type="ECO:0000256" key="9">
    <source>
        <dbReference type="ARBA" id="ARBA00023185"/>
    </source>
</evidence>
<dbReference type="InterPro" id="IPR001117">
    <property type="entry name" value="Cu-oxidase_2nd"/>
</dbReference>
<dbReference type="Pfam" id="PF00394">
    <property type="entry name" value="Cu-oxidase"/>
    <property type="match status" value="1"/>
</dbReference>
<evidence type="ECO:0000256" key="1">
    <source>
        <dbReference type="ARBA" id="ARBA00000349"/>
    </source>
</evidence>
<dbReference type="EC" id="1.10.3.2" evidence="3"/>
<evidence type="ECO:0000256" key="7">
    <source>
        <dbReference type="ARBA" id="ARBA00023002"/>
    </source>
</evidence>
<keyword evidence="9" id="KW-0439">Lignin degradation</keyword>
<organism evidence="11 12">
    <name type="scientific">Punica granatum</name>
    <name type="common">Pomegranate</name>
    <dbReference type="NCBI Taxonomy" id="22663"/>
    <lineage>
        <taxon>Eukaryota</taxon>
        <taxon>Viridiplantae</taxon>
        <taxon>Streptophyta</taxon>
        <taxon>Embryophyta</taxon>
        <taxon>Tracheophyta</taxon>
        <taxon>Spermatophyta</taxon>
        <taxon>Magnoliopsida</taxon>
        <taxon>eudicotyledons</taxon>
        <taxon>Gunneridae</taxon>
        <taxon>Pentapetalae</taxon>
        <taxon>rosids</taxon>
        <taxon>malvids</taxon>
        <taxon>Myrtales</taxon>
        <taxon>Lythraceae</taxon>
        <taxon>Punica</taxon>
    </lineage>
</organism>
<evidence type="ECO:0000259" key="10">
    <source>
        <dbReference type="Pfam" id="PF00394"/>
    </source>
</evidence>
<accession>A0A218W582</accession>
<dbReference type="GO" id="GO:0052716">
    <property type="term" value="F:hydroquinone:oxygen oxidoreductase activity"/>
    <property type="evidence" value="ECO:0007669"/>
    <property type="project" value="UniProtKB-EC"/>
</dbReference>
<keyword evidence="4" id="KW-0052">Apoplast</keyword>
<evidence type="ECO:0000313" key="11">
    <source>
        <dbReference type="EMBL" id="OWM67679.1"/>
    </source>
</evidence>
<evidence type="ECO:0000256" key="5">
    <source>
        <dbReference type="ARBA" id="ARBA00022525"/>
    </source>
</evidence>
<keyword evidence="8" id="KW-0186">Copper</keyword>
<dbReference type="InterPro" id="IPR034285">
    <property type="entry name" value="CuRO_2_LCC"/>
</dbReference>
<keyword evidence="5" id="KW-0964">Secreted</keyword>
<evidence type="ECO:0000256" key="3">
    <source>
        <dbReference type="ARBA" id="ARBA00012297"/>
    </source>
</evidence>
<protein>
    <recommendedName>
        <fullName evidence="3">laccase</fullName>
        <ecNumber evidence="3">1.10.3.2</ecNumber>
    </recommendedName>
</protein>
<dbReference type="InterPro" id="IPR045087">
    <property type="entry name" value="Cu-oxidase_fam"/>
</dbReference>
<dbReference type="PANTHER" id="PTHR11709">
    <property type="entry name" value="MULTI-COPPER OXIDASE"/>
    <property type="match status" value="1"/>
</dbReference>
<evidence type="ECO:0000256" key="2">
    <source>
        <dbReference type="ARBA" id="ARBA00004271"/>
    </source>
</evidence>
<evidence type="ECO:0000256" key="8">
    <source>
        <dbReference type="ARBA" id="ARBA00023008"/>
    </source>
</evidence>
<dbReference type="Proteomes" id="UP000197138">
    <property type="component" value="Unassembled WGS sequence"/>
</dbReference>
<dbReference type="AlphaFoldDB" id="A0A218W582"/>